<comment type="caution">
    <text evidence="2">The sequence shown here is derived from an EMBL/GenBank/DDBJ whole genome shotgun (WGS) entry which is preliminary data.</text>
</comment>
<feature type="domain" description="GspL periplasmic" evidence="1">
    <location>
        <begin position="1"/>
        <end position="130"/>
    </location>
</feature>
<evidence type="ECO:0000313" key="2">
    <source>
        <dbReference type="EMBL" id="EFC9752773.1"/>
    </source>
</evidence>
<dbReference type="Proteomes" id="UP000532204">
    <property type="component" value="Unassembled WGS sequence"/>
</dbReference>
<organism evidence="2 3">
    <name type="scientific">Escherichia coli</name>
    <dbReference type="NCBI Taxonomy" id="562"/>
    <lineage>
        <taxon>Bacteria</taxon>
        <taxon>Pseudomonadati</taxon>
        <taxon>Pseudomonadota</taxon>
        <taxon>Gammaproteobacteria</taxon>
        <taxon>Enterobacterales</taxon>
        <taxon>Enterobacteriaceae</taxon>
        <taxon>Escherichia</taxon>
    </lineage>
</organism>
<feature type="non-terminal residue" evidence="2">
    <location>
        <position position="1"/>
    </location>
</feature>
<proteinExistence type="predicted"/>
<dbReference type="Pfam" id="PF12693">
    <property type="entry name" value="GspL_C"/>
    <property type="match status" value="1"/>
</dbReference>
<dbReference type="InterPro" id="IPR025691">
    <property type="entry name" value="GspL_pp_dom"/>
</dbReference>
<dbReference type="AlphaFoldDB" id="A0A8S7K9W1"/>
<gene>
    <name evidence="2" type="ORF">E6D34_26895</name>
</gene>
<accession>A0A8S7K9W1</accession>
<dbReference type="EMBL" id="AASEBA010000127">
    <property type="protein sequence ID" value="EFC9752773.1"/>
    <property type="molecule type" value="Genomic_DNA"/>
</dbReference>
<sequence length="133" mass="15823">ILSFVGSRSIALWHTLKIEDQLQQQQQETWQRYFPQIKRTHNFHFYFKQQLAQQYPEAVPLLYHLQTLLLEHPELQLMEANYSQKQKSLTLKMSAKSEANIDRFCELTQSWLPMEKTEKDPVSGVWTVRNSGK</sequence>
<name>A0A8S7K9W1_ECOLX</name>
<protein>
    <submittedName>
        <fullName evidence="2">Type II secretion system protein GspL</fullName>
    </submittedName>
</protein>
<reference evidence="2 3" key="1">
    <citation type="submission" date="2019-05" db="EMBL/GenBank/DDBJ databases">
        <authorList>
            <consortium name="NARMS: The National Antimicrobial Resistance Monitoring System"/>
        </authorList>
    </citation>
    <scope>NUCLEOTIDE SEQUENCE [LARGE SCALE GENOMIC DNA]</scope>
    <source>
        <strain evidence="2 3">CVM N18EC122</strain>
    </source>
</reference>
<evidence type="ECO:0000259" key="1">
    <source>
        <dbReference type="Pfam" id="PF12693"/>
    </source>
</evidence>
<evidence type="ECO:0000313" key="3">
    <source>
        <dbReference type="Proteomes" id="UP000532204"/>
    </source>
</evidence>